<evidence type="ECO:0000313" key="2">
    <source>
        <dbReference type="Proteomes" id="UP001627284"/>
    </source>
</evidence>
<proteinExistence type="predicted"/>
<keyword evidence="2" id="KW-1185">Reference proteome</keyword>
<accession>A0ABD2QXT7</accession>
<evidence type="ECO:0000313" key="1">
    <source>
        <dbReference type="EMBL" id="KAL3324331.1"/>
    </source>
</evidence>
<comment type="caution">
    <text evidence="1">The sequence shown here is derived from an EMBL/GenBank/DDBJ whole genome shotgun (WGS) entry which is preliminary data.</text>
</comment>
<organism evidence="1 2">
    <name type="scientific">Solanum stoloniferum</name>
    <dbReference type="NCBI Taxonomy" id="62892"/>
    <lineage>
        <taxon>Eukaryota</taxon>
        <taxon>Viridiplantae</taxon>
        <taxon>Streptophyta</taxon>
        <taxon>Embryophyta</taxon>
        <taxon>Tracheophyta</taxon>
        <taxon>Spermatophyta</taxon>
        <taxon>Magnoliopsida</taxon>
        <taxon>eudicotyledons</taxon>
        <taxon>Gunneridae</taxon>
        <taxon>Pentapetalae</taxon>
        <taxon>asterids</taxon>
        <taxon>lamiids</taxon>
        <taxon>Solanales</taxon>
        <taxon>Solanaceae</taxon>
        <taxon>Solanoideae</taxon>
        <taxon>Solaneae</taxon>
        <taxon>Solanum</taxon>
    </lineage>
</organism>
<sequence length="107" mass="11658">MLTTPQPHGSVVVPIPSVAPKVFHNKQNKDANNNQGIDSMLHQPHLINNCVVLSGSEKSGSVKGGLCRRKSLICRKGNQKGVVVLIWMTLELTLELLLPQAGLRLML</sequence>
<reference evidence="1 2" key="1">
    <citation type="submission" date="2024-05" db="EMBL/GenBank/DDBJ databases">
        <title>De novo assembly of an allotetraploid wild potato.</title>
        <authorList>
            <person name="Hosaka A.J."/>
        </authorList>
    </citation>
    <scope>NUCLEOTIDE SEQUENCE [LARGE SCALE GENOMIC DNA]</scope>
    <source>
        <tissue evidence="1">Young leaves</tissue>
    </source>
</reference>
<dbReference type="EMBL" id="JBJKTR010000023">
    <property type="protein sequence ID" value="KAL3324331.1"/>
    <property type="molecule type" value="Genomic_DNA"/>
</dbReference>
<dbReference type="EMBL" id="JBJKTR010000023">
    <property type="protein sequence ID" value="KAL3324333.1"/>
    <property type="molecule type" value="Genomic_DNA"/>
</dbReference>
<name>A0ABD2QXT7_9SOLN</name>
<protein>
    <submittedName>
        <fullName evidence="1">Uncharacterized protein</fullName>
    </submittedName>
</protein>
<dbReference type="AlphaFoldDB" id="A0ABD2QXT7"/>
<gene>
    <name evidence="1" type="ORF">AABB24_038479</name>
</gene>
<dbReference type="Proteomes" id="UP001627284">
    <property type="component" value="Unassembled WGS sequence"/>
</dbReference>